<protein>
    <recommendedName>
        <fullName evidence="5">Lipoprotein</fullName>
    </recommendedName>
</protein>
<sequence length="260" mass="27975" precursor="true">MRRLPALAALCALSIAPLGCGFASYEARLQATERRIKDEMTINATLAGPMQGAFAENDIYFRAPQGLEQVGQFQLIPLNPGFFEAENSFITPGAGDQLSTGPYQVHALARRDSQEPEQGQEQPEQPPVPRGDFRADVLDVLKVVYGDEVTSAPLEQVSKTIWPRSEPARSLSFERATLTDRNQQLIHIYFYTEESGDATYNAALIWEFPGGEPPTSGANPVDLTLGTFAVGQRAIARFSGRPDSPGGGGTGDAGASAIAF</sequence>
<evidence type="ECO:0000313" key="3">
    <source>
        <dbReference type="EMBL" id="QDV38011.1"/>
    </source>
</evidence>
<keyword evidence="4" id="KW-1185">Reference proteome</keyword>
<dbReference type="Proteomes" id="UP000317835">
    <property type="component" value="Chromosome"/>
</dbReference>
<dbReference type="EMBL" id="CP036426">
    <property type="protein sequence ID" value="QDV38011.1"/>
    <property type="molecule type" value="Genomic_DNA"/>
</dbReference>
<reference evidence="3 4" key="1">
    <citation type="submission" date="2019-02" db="EMBL/GenBank/DDBJ databases">
        <title>Deep-cultivation of Planctomycetes and their phenomic and genomic characterization uncovers novel biology.</title>
        <authorList>
            <person name="Wiegand S."/>
            <person name="Jogler M."/>
            <person name="Boedeker C."/>
            <person name="Pinto D."/>
            <person name="Vollmers J."/>
            <person name="Rivas-Marin E."/>
            <person name="Kohn T."/>
            <person name="Peeters S.H."/>
            <person name="Heuer A."/>
            <person name="Rast P."/>
            <person name="Oberbeckmann S."/>
            <person name="Bunk B."/>
            <person name="Jeske O."/>
            <person name="Meyerdierks A."/>
            <person name="Storesund J.E."/>
            <person name="Kallscheuer N."/>
            <person name="Luecker S."/>
            <person name="Lage O.M."/>
            <person name="Pohl T."/>
            <person name="Merkel B.J."/>
            <person name="Hornburger P."/>
            <person name="Mueller R.-W."/>
            <person name="Bruemmer F."/>
            <person name="Labrenz M."/>
            <person name="Spormann A.M."/>
            <person name="Op den Camp H."/>
            <person name="Overmann J."/>
            <person name="Amann R."/>
            <person name="Jetten M.S.M."/>
            <person name="Mascher T."/>
            <person name="Medema M.H."/>
            <person name="Devos D.P."/>
            <person name="Kaster A.-K."/>
            <person name="Ovreas L."/>
            <person name="Rohde M."/>
            <person name="Galperin M.Y."/>
            <person name="Jogler C."/>
        </authorList>
    </citation>
    <scope>NUCLEOTIDE SEQUENCE [LARGE SCALE GENOMIC DNA]</scope>
    <source>
        <strain evidence="3 4">ElP</strain>
    </source>
</reference>
<proteinExistence type="predicted"/>
<evidence type="ECO:0000256" key="2">
    <source>
        <dbReference type="SAM" id="SignalP"/>
    </source>
</evidence>
<accession>A0A518HB11</accession>
<organism evidence="3 4">
    <name type="scientific">Tautonia plasticadhaerens</name>
    <dbReference type="NCBI Taxonomy" id="2527974"/>
    <lineage>
        <taxon>Bacteria</taxon>
        <taxon>Pseudomonadati</taxon>
        <taxon>Planctomycetota</taxon>
        <taxon>Planctomycetia</taxon>
        <taxon>Isosphaerales</taxon>
        <taxon>Isosphaeraceae</taxon>
        <taxon>Tautonia</taxon>
    </lineage>
</organism>
<evidence type="ECO:0008006" key="5">
    <source>
        <dbReference type="Google" id="ProtNLM"/>
    </source>
</evidence>
<dbReference type="AlphaFoldDB" id="A0A518HB11"/>
<name>A0A518HB11_9BACT</name>
<feature type="signal peptide" evidence="2">
    <location>
        <begin position="1"/>
        <end position="23"/>
    </location>
</feature>
<feature type="chain" id="PRO_5021913491" description="Lipoprotein" evidence="2">
    <location>
        <begin position="24"/>
        <end position="260"/>
    </location>
</feature>
<dbReference type="KEGG" id="tpla:ElP_59590"/>
<keyword evidence="2" id="KW-0732">Signal</keyword>
<gene>
    <name evidence="3" type="ORF">ElP_59590</name>
</gene>
<dbReference type="OrthoDB" id="272560at2"/>
<feature type="region of interest" description="Disordered" evidence="1">
    <location>
        <begin position="239"/>
        <end position="260"/>
    </location>
</feature>
<dbReference type="RefSeq" id="WP_145276193.1">
    <property type="nucleotide sequence ID" value="NZ_CP036426.1"/>
</dbReference>
<evidence type="ECO:0000313" key="4">
    <source>
        <dbReference type="Proteomes" id="UP000317835"/>
    </source>
</evidence>
<feature type="region of interest" description="Disordered" evidence="1">
    <location>
        <begin position="110"/>
        <end position="132"/>
    </location>
</feature>
<evidence type="ECO:0000256" key="1">
    <source>
        <dbReference type="SAM" id="MobiDB-lite"/>
    </source>
</evidence>